<keyword evidence="3" id="KW-0963">Cytoplasm</keyword>
<dbReference type="GO" id="GO:0008017">
    <property type="term" value="F:microtubule binding"/>
    <property type="evidence" value="ECO:0007669"/>
    <property type="project" value="InterPro"/>
</dbReference>
<keyword evidence="6" id="KW-0206">Cytoskeleton</keyword>
<feature type="region of interest" description="Disordered" evidence="10">
    <location>
        <begin position="778"/>
        <end position="805"/>
    </location>
</feature>
<accession>A0A0L0DP46</accession>
<protein>
    <recommendedName>
        <fullName evidence="9">TRAF3-interacting protein 1</fullName>
    </recommendedName>
</protein>
<comment type="subcellular location">
    <subcellularLocation>
        <location evidence="2">Cytoplasm</location>
        <location evidence="2">Cytoskeleton</location>
        <location evidence="2">Cilium axoneme</location>
    </subcellularLocation>
    <subcellularLocation>
        <location evidence="1">Cytoplasm</location>
        <location evidence="1">Cytoskeleton</location>
        <location evidence="1">Cilium basal body</location>
    </subcellularLocation>
</comment>
<keyword evidence="5" id="KW-0175">Coiled coil</keyword>
<keyword evidence="14" id="KW-1185">Reference proteome</keyword>
<reference evidence="13 14" key="1">
    <citation type="submission" date="2010-05" db="EMBL/GenBank/DDBJ databases">
        <title>The Genome Sequence of Thecamonas trahens ATCC 50062.</title>
        <authorList>
            <consortium name="The Broad Institute Genome Sequencing Platform"/>
            <person name="Russ C."/>
            <person name="Cuomo C."/>
            <person name="Shea T."/>
            <person name="Young S.K."/>
            <person name="Zeng Q."/>
            <person name="Koehrsen M."/>
            <person name="Haas B."/>
            <person name="Borodovsky M."/>
            <person name="Guigo R."/>
            <person name="Alvarado L."/>
            <person name="Berlin A."/>
            <person name="Bochicchio J."/>
            <person name="Borenstein D."/>
            <person name="Chapman S."/>
            <person name="Chen Z."/>
            <person name="Freedman E."/>
            <person name="Gellesch M."/>
            <person name="Goldberg J."/>
            <person name="Griggs A."/>
            <person name="Gujja S."/>
            <person name="Heilman E."/>
            <person name="Heiman D."/>
            <person name="Hepburn T."/>
            <person name="Howarth C."/>
            <person name="Jen D."/>
            <person name="Larson L."/>
            <person name="Mehta T."/>
            <person name="Park D."/>
            <person name="Pearson M."/>
            <person name="Roberts A."/>
            <person name="Saif S."/>
            <person name="Shenoy N."/>
            <person name="Sisk P."/>
            <person name="Stolte C."/>
            <person name="Sykes S."/>
            <person name="Thomson T."/>
            <person name="Walk T."/>
            <person name="White J."/>
            <person name="Yandava C."/>
            <person name="Burger G."/>
            <person name="Gray M.W."/>
            <person name="Holland P.W.H."/>
            <person name="King N."/>
            <person name="Lang F.B.F."/>
            <person name="Roger A.J."/>
            <person name="Ruiz-Trillo I."/>
            <person name="Lander E."/>
            <person name="Nusbaum C."/>
        </authorList>
    </citation>
    <scope>NUCLEOTIDE SEQUENCE [LARGE SCALE GENOMIC DNA]</scope>
    <source>
        <strain evidence="13 14">ATCC 50062</strain>
    </source>
</reference>
<feature type="domain" description="TRAF3-interacting protein 1 N-terminal" evidence="11">
    <location>
        <begin position="4"/>
        <end position="114"/>
    </location>
</feature>
<dbReference type="EMBL" id="GL349485">
    <property type="protein sequence ID" value="KNC54059.1"/>
    <property type="molecule type" value="Genomic_DNA"/>
</dbReference>
<dbReference type="AlphaFoldDB" id="A0A0L0DP46"/>
<dbReference type="SUPFAM" id="SSF57850">
    <property type="entry name" value="RING/U-box"/>
    <property type="match status" value="1"/>
</dbReference>
<dbReference type="eggNOG" id="KOG3809">
    <property type="taxonomic scope" value="Eukaryota"/>
</dbReference>
<dbReference type="Pfam" id="PF17749">
    <property type="entry name" value="MIP-T3_C"/>
    <property type="match status" value="1"/>
</dbReference>
<dbReference type="GO" id="GO:0042073">
    <property type="term" value="P:intraciliary transport"/>
    <property type="evidence" value="ECO:0007669"/>
    <property type="project" value="TreeGrafter"/>
</dbReference>
<feature type="compositionally biased region" description="Low complexity" evidence="10">
    <location>
        <begin position="211"/>
        <end position="232"/>
    </location>
</feature>
<dbReference type="GO" id="GO:0060271">
    <property type="term" value="P:cilium assembly"/>
    <property type="evidence" value="ECO:0007669"/>
    <property type="project" value="TreeGrafter"/>
</dbReference>
<dbReference type="GO" id="GO:0070507">
    <property type="term" value="P:regulation of microtubule cytoskeleton organization"/>
    <property type="evidence" value="ECO:0007669"/>
    <property type="project" value="TreeGrafter"/>
</dbReference>
<proteinExistence type="inferred from homology"/>
<dbReference type="GO" id="GO:0030992">
    <property type="term" value="C:intraciliary transport particle B"/>
    <property type="evidence" value="ECO:0007669"/>
    <property type="project" value="TreeGrafter"/>
</dbReference>
<dbReference type="InterPro" id="IPR013083">
    <property type="entry name" value="Znf_RING/FYVE/PHD"/>
</dbReference>
<dbReference type="GO" id="GO:0005930">
    <property type="term" value="C:axoneme"/>
    <property type="evidence" value="ECO:0007669"/>
    <property type="project" value="UniProtKB-SubCell"/>
</dbReference>
<dbReference type="GO" id="GO:0036064">
    <property type="term" value="C:ciliary basal body"/>
    <property type="evidence" value="ECO:0007669"/>
    <property type="project" value="TreeGrafter"/>
</dbReference>
<dbReference type="Gene3D" id="3.30.40.10">
    <property type="entry name" value="Zinc/RING finger domain, C3HC4 (zinc finger)"/>
    <property type="match status" value="1"/>
</dbReference>
<comment type="similarity">
    <text evidence="8">Belongs to the TRAF3IP1 family.</text>
</comment>
<sequence length="964" mass="99657">MDKIKKTQSTLGRVISTPAMDEKVLARPPFRFLHDVVVALVAKRHFADGLFEPAELDVSNIKGKADKIAFLTKVIDVVGIALDMNVPVKPKKIVAGLEPKRTNIFLTMLAKAAVSKSVDMPDAVRRVRAGEHMPERGAAKAKGKDKAKAKAKAPAPAPEAEPQAPPAEPAEPAKRPARPSSARGKRQRPKQVQAVPAEPAQADQNEASRGPELAAAAAPPAEQPAAAPVEPATRQQPIIRATTRTGPPKARTGGRGRPGSGADRTVVNKAIIRDDDSGDDEDFMAVGGAGGSSRPAAASSAPDGKLVAQLKSAQAKIQAVEAKQAETTQASGSTGIILKKKRAGGSAGGSAGSAASAPAVGARELGELCDALQHAAPQVTKLGQLMDYVQEDMASMTRELNGYVADAESHKAALAKHRKAAAAELEPLEAKLRQVDEAIKNQLAKNLALKATIIRNDASIQQLLASLVREPGEAPTAAGQLGEASPGEAPTAAGQLGEASPGEAPTAAGQLGEASPGEAPTAAGQLGEASPVAEQSGEAVHPSPPLTSADAQSPAAPRSPAAGRLPAATGQLTCSCKPQQRIDGPAIACDECGTWKHMACVGLPGGRHVPETFLCAECAQGSAAAAERLRERIRQLARPYVYAAYRRLATARGLAASRTVGKRQAVDALVSHRPWGPDEEAVLASVEAAAASLVRGAASVARLHAQGVIGGGFLDLMPARRREVFAVFASPEIEVAGVMIRTRAAPDAAVVMAYSAASAEVQSVLDANGAAPRLAPPPLELLDMLDDGTPKSESPQDEPGREAATAGPTLATELQARVSRIVSQLPAVPAAEWHGSAPVCATCLLPLAHPAPIPDYFVSTRAGASIAAFVAHGLSRDVDLWDDHAEARCIVSPAGAAVVGVETAAERALYALTDCVHTVHLGCMAVVLNSRCTENVCPLCKTPFAAVDLEYVHTVLGWHRITRG</sequence>
<evidence type="ECO:0000256" key="6">
    <source>
        <dbReference type="ARBA" id="ARBA00023212"/>
    </source>
</evidence>
<dbReference type="InterPro" id="IPR011011">
    <property type="entry name" value="Znf_FYVE_PHD"/>
</dbReference>
<keyword evidence="7" id="KW-0966">Cell projection</keyword>
<gene>
    <name evidence="13" type="ORF">AMSG_12284</name>
</gene>
<evidence type="ECO:0000256" key="9">
    <source>
        <dbReference type="ARBA" id="ARBA00070492"/>
    </source>
</evidence>
<dbReference type="FunFam" id="1.10.418.50:FF:000001">
    <property type="entry name" value="TRAF3-interacting protein 1 isoform X1"/>
    <property type="match status" value="1"/>
</dbReference>
<evidence type="ECO:0000256" key="10">
    <source>
        <dbReference type="SAM" id="MobiDB-lite"/>
    </source>
</evidence>
<feature type="region of interest" description="Disordered" evidence="10">
    <location>
        <begin position="128"/>
        <end position="304"/>
    </location>
</feature>
<evidence type="ECO:0000313" key="14">
    <source>
        <dbReference type="Proteomes" id="UP000054408"/>
    </source>
</evidence>
<dbReference type="PANTHER" id="PTHR31363:SF0">
    <property type="entry name" value="TRAF3-INTERACTING PROTEIN 1"/>
    <property type="match status" value="1"/>
</dbReference>
<feature type="compositionally biased region" description="Basic and acidic residues" evidence="10">
    <location>
        <begin position="128"/>
        <end position="148"/>
    </location>
</feature>
<dbReference type="SUPFAM" id="SSF57903">
    <property type="entry name" value="FYVE/PHD zinc finger"/>
    <property type="match status" value="1"/>
</dbReference>
<feature type="compositionally biased region" description="Low complexity" evidence="10">
    <location>
        <begin position="292"/>
        <end position="301"/>
    </location>
</feature>
<dbReference type="GO" id="GO:0048513">
    <property type="term" value="P:animal organ development"/>
    <property type="evidence" value="ECO:0007669"/>
    <property type="project" value="UniProtKB-ARBA"/>
</dbReference>
<evidence type="ECO:0000256" key="3">
    <source>
        <dbReference type="ARBA" id="ARBA00022490"/>
    </source>
</evidence>
<feature type="compositionally biased region" description="Low complexity" evidence="10">
    <location>
        <begin position="191"/>
        <end position="204"/>
    </location>
</feature>
<evidence type="ECO:0000256" key="7">
    <source>
        <dbReference type="ARBA" id="ARBA00023273"/>
    </source>
</evidence>
<feature type="compositionally biased region" description="Pro residues" evidence="10">
    <location>
        <begin position="155"/>
        <end position="169"/>
    </location>
</feature>
<dbReference type="GO" id="GO:0048731">
    <property type="term" value="P:system development"/>
    <property type="evidence" value="ECO:0007669"/>
    <property type="project" value="UniProtKB-ARBA"/>
</dbReference>
<dbReference type="PANTHER" id="PTHR31363">
    <property type="entry name" value="TRAF3-INTERACTING PROTEIN 1"/>
    <property type="match status" value="1"/>
</dbReference>
<evidence type="ECO:0000259" key="11">
    <source>
        <dbReference type="Pfam" id="PF10243"/>
    </source>
</evidence>
<evidence type="ECO:0000313" key="13">
    <source>
        <dbReference type="EMBL" id="KNC54059.1"/>
    </source>
</evidence>
<evidence type="ECO:0000256" key="2">
    <source>
        <dbReference type="ARBA" id="ARBA00004430"/>
    </source>
</evidence>
<dbReference type="STRING" id="461836.A0A0L0DP46"/>
<feature type="compositionally biased region" description="Low complexity" evidence="10">
    <location>
        <begin position="548"/>
        <end position="564"/>
    </location>
</feature>
<dbReference type="InterPro" id="IPR041476">
    <property type="entry name" value="TRAF3IP1_C"/>
</dbReference>
<feature type="region of interest" description="Disordered" evidence="10">
    <location>
        <begin position="474"/>
        <end position="564"/>
    </location>
</feature>
<keyword evidence="4" id="KW-0970">Cilium biogenesis/degradation</keyword>
<dbReference type="InterPro" id="IPR018799">
    <property type="entry name" value="TRAF3IP1"/>
</dbReference>
<name>A0A0L0DP46_THETB</name>
<dbReference type="RefSeq" id="XP_013754110.1">
    <property type="nucleotide sequence ID" value="XM_013898656.1"/>
</dbReference>
<organism evidence="13 14">
    <name type="scientific">Thecamonas trahens ATCC 50062</name>
    <dbReference type="NCBI Taxonomy" id="461836"/>
    <lineage>
        <taxon>Eukaryota</taxon>
        <taxon>Apusozoa</taxon>
        <taxon>Apusomonadida</taxon>
        <taxon>Apusomonadidae</taxon>
        <taxon>Thecamonas</taxon>
    </lineage>
</organism>
<evidence type="ECO:0000256" key="1">
    <source>
        <dbReference type="ARBA" id="ARBA00004120"/>
    </source>
</evidence>
<dbReference type="InterPro" id="IPR042576">
    <property type="entry name" value="TRAF3IP1_N_sf"/>
</dbReference>
<dbReference type="Pfam" id="PF10243">
    <property type="entry name" value="MIP-T3"/>
    <property type="match status" value="1"/>
</dbReference>
<evidence type="ECO:0000256" key="5">
    <source>
        <dbReference type="ARBA" id="ARBA00023054"/>
    </source>
</evidence>
<dbReference type="Proteomes" id="UP000054408">
    <property type="component" value="Unassembled WGS sequence"/>
</dbReference>
<evidence type="ECO:0000259" key="12">
    <source>
        <dbReference type="Pfam" id="PF17749"/>
    </source>
</evidence>
<evidence type="ECO:0000256" key="8">
    <source>
        <dbReference type="ARBA" id="ARBA00043971"/>
    </source>
</evidence>
<dbReference type="InterPro" id="IPR040468">
    <property type="entry name" value="TRAF3IP1_N"/>
</dbReference>
<feature type="domain" description="TRAF3-interacting protein 1 C-terminal" evidence="12">
    <location>
        <begin position="304"/>
        <end position="466"/>
    </location>
</feature>
<dbReference type="OrthoDB" id="6431268at2759"/>
<evidence type="ECO:0000256" key="4">
    <source>
        <dbReference type="ARBA" id="ARBA00022794"/>
    </source>
</evidence>
<dbReference type="GeneID" id="25570198"/>
<dbReference type="Gene3D" id="1.10.418.50">
    <property type="entry name" value="Microtubule-binding protein MIP-T3"/>
    <property type="match status" value="1"/>
</dbReference>